<name>A0ABX0C2S1_9PSEU</name>
<dbReference type="SUPFAM" id="SSF54909">
    <property type="entry name" value="Dimeric alpha+beta barrel"/>
    <property type="match status" value="1"/>
</dbReference>
<organism evidence="3 4">
    <name type="scientific">Amycolatopsis rubida</name>
    <dbReference type="NCBI Taxonomy" id="112413"/>
    <lineage>
        <taxon>Bacteria</taxon>
        <taxon>Bacillati</taxon>
        <taxon>Actinomycetota</taxon>
        <taxon>Actinomycetes</taxon>
        <taxon>Pseudonocardiales</taxon>
        <taxon>Pseudonocardiaceae</taxon>
        <taxon>Amycolatopsis</taxon>
    </lineage>
</organism>
<dbReference type="InterPro" id="IPR011008">
    <property type="entry name" value="Dimeric_a/b-barrel"/>
</dbReference>
<feature type="domain" description="YCII-related" evidence="2">
    <location>
        <begin position="27"/>
        <end position="141"/>
    </location>
</feature>
<dbReference type="PANTHER" id="PTHR35174:SF3">
    <property type="entry name" value="BLL7171 PROTEIN"/>
    <property type="match status" value="1"/>
</dbReference>
<evidence type="ECO:0000313" key="4">
    <source>
        <dbReference type="Proteomes" id="UP000470404"/>
    </source>
</evidence>
<proteinExistence type="inferred from homology"/>
<sequence length="148" mass="16353">MCTGDVGAGIREATPAAKKFSEGAVVRYLIMIHSNPRFRALWEEFSDEQKAEFGRSHLTLDRALEESGELVLSDGLADPAEAKCVTVRHGRAVPSDGPFAEVKEHLVGFYLVECESMDRALEHAARVPDAVYGKIEVRPLRTVKELDL</sequence>
<dbReference type="Proteomes" id="UP000470404">
    <property type="component" value="Unassembled WGS sequence"/>
</dbReference>
<comment type="similarity">
    <text evidence="1">Belongs to the YciI family.</text>
</comment>
<reference evidence="3 4" key="1">
    <citation type="submission" date="2020-01" db="EMBL/GenBank/DDBJ databases">
        <title>Insect and environment-associated Actinomycetes.</title>
        <authorList>
            <person name="Currrie C."/>
            <person name="Chevrette M."/>
            <person name="Carlson C."/>
            <person name="Stubbendieck R."/>
            <person name="Wendt-Pienkowski E."/>
        </authorList>
    </citation>
    <scope>NUCLEOTIDE SEQUENCE [LARGE SCALE GENOMIC DNA]</scope>
    <source>
        <strain evidence="3 4">SID8386</strain>
    </source>
</reference>
<evidence type="ECO:0000313" key="3">
    <source>
        <dbReference type="EMBL" id="NEC59747.1"/>
    </source>
</evidence>
<protein>
    <submittedName>
        <fullName evidence="3">YciI family protein</fullName>
    </submittedName>
</protein>
<dbReference type="InterPro" id="IPR005545">
    <property type="entry name" value="YCII"/>
</dbReference>
<dbReference type="EMBL" id="JAAGNC010000151">
    <property type="protein sequence ID" value="NEC59747.1"/>
    <property type="molecule type" value="Genomic_DNA"/>
</dbReference>
<accession>A0ABX0C2S1</accession>
<keyword evidence="4" id="KW-1185">Reference proteome</keyword>
<comment type="caution">
    <text evidence="3">The sequence shown here is derived from an EMBL/GenBank/DDBJ whole genome shotgun (WGS) entry which is preliminary data.</text>
</comment>
<evidence type="ECO:0000259" key="2">
    <source>
        <dbReference type="Pfam" id="PF03795"/>
    </source>
</evidence>
<dbReference type="Pfam" id="PF03795">
    <property type="entry name" value="YCII"/>
    <property type="match status" value="1"/>
</dbReference>
<dbReference type="PANTHER" id="PTHR35174">
    <property type="entry name" value="BLL7171 PROTEIN-RELATED"/>
    <property type="match status" value="1"/>
</dbReference>
<dbReference type="Gene3D" id="3.30.70.1060">
    <property type="entry name" value="Dimeric alpha+beta barrel"/>
    <property type="match status" value="1"/>
</dbReference>
<gene>
    <name evidence="3" type="ORF">G3I59_30245</name>
</gene>
<evidence type="ECO:0000256" key="1">
    <source>
        <dbReference type="ARBA" id="ARBA00007689"/>
    </source>
</evidence>